<protein>
    <submittedName>
        <fullName evidence="1">HicB family RNase H-like nuclease</fullName>
    </submittedName>
</protein>
<keyword evidence="2" id="KW-1185">Reference proteome</keyword>
<dbReference type="EMBL" id="JAGINP010000005">
    <property type="protein sequence ID" value="MBP2291921.1"/>
    <property type="molecule type" value="Genomic_DNA"/>
</dbReference>
<comment type="caution">
    <text evidence="1">The sequence shown here is derived from an EMBL/GenBank/DDBJ whole genome shotgun (WGS) entry which is preliminary data.</text>
</comment>
<organism evidence="1 2">
    <name type="scientific">Azospirillum rugosum</name>
    <dbReference type="NCBI Taxonomy" id="416170"/>
    <lineage>
        <taxon>Bacteria</taxon>
        <taxon>Pseudomonadati</taxon>
        <taxon>Pseudomonadota</taxon>
        <taxon>Alphaproteobacteria</taxon>
        <taxon>Rhodospirillales</taxon>
        <taxon>Azospirillaceae</taxon>
        <taxon>Azospirillum</taxon>
    </lineage>
</organism>
<dbReference type="Pfam" id="PF05534">
    <property type="entry name" value="HicB"/>
    <property type="match status" value="1"/>
</dbReference>
<name>A0ABS4SH74_9PROT</name>
<dbReference type="InterPro" id="IPR008651">
    <property type="entry name" value="Uncharacterised_HicB"/>
</dbReference>
<dbReference type="InterPro" id="IPR035069">
    <property type="entry name" value="TTHA1013/TTHA0281-like"/>
</dbReference>
<evidence type="ECO:0000313" key="2">
    <source>
        <dbReference type="Proteomes" id="UP000781958"/>
    </source>
</evidence>
<reference evidence="1 2" key="1">
    <citation type="submission" date="2021-03" db="EMBL/GenBank/DDBJ databases">
        <title>Genomic Encyclopedia of Type Strains, Phase III (KMG-III): the genomes of soil and plant-associated and newly described type strains.</title>
        <authorList>
            <person name="Whitman W."/>
        </authorList>
    </citation>
    <scope>NUCLEOTIDE SEQUENCE [LARGE SCALE GENOMIC DNA]</scope>
    <source>
        <strain evidence="1 2">IMMIB AFH-6</strain>
    </source>
</reference>
<dbReference type="SUPFAM" id="SSF47598">
    <property type="entry name" value="Ribbon-helix-helix"/>
    <property type="match status" value="1"/>
</dbReference>
<accession>A0ABS4SH74</accession>
<sequence length="119" mass="12896">MMDYKGYKAQIDFDNDAGIFVGEVINTRDGITFTGRSVDELRTAFRKAVDDYLEMACDIAGNTDQPLSGKLAIRVNPTLHRAIATCAEREGKSVAAWVADRLSEATGVNAVKVGAAKIR</sequence>
<dbReference type="RefSeq" id="WP_209765648.1">
    <property type="nucleotide sequence ID" value="NZ_JAGINP010000005.1"/>
</dbReference>
<dbReference type="InterPro" id="IPR010985">
    <property type="entry name" value="Ribbon_hlx_hlx"/>
</dbReference>
<gene>
    <name evidence="1" type="ORF">J2851_001682</name>
</gene>
<dbReference type="SUPFAM" id="SSF143100">
    <property type="entry name" value="TTHA1013/TTHA0281-like"/>
    <property type="match status" value="1"/>
</dbReference>
<evidence type="ECO:0000313" key="1">
    <source>
        <dbReference type="EMBL" id="MBP2291921.1"/>
    </source>
</evidence>
<proteinExistence type="predicted"/>
<dbReference type="Proteomes" id="UP000781958">
    <property type="component" value="Unassembled WGS sequence"/>
</dbReference>